<dbReference type="Proteomes" id="UP000477722">
    <property type="component" value="Unassembled WGS sequence"/>
</dbReference>
<dbReference type="AlphaFoldDB" id="A0A6G4X8R5"/>
<organism evidence="2 3">
    <name type="scientific">Streptomyces boncukensis</name>
    <dbReference type="NCBI Taxonomy" id="2711219"/>
    <lineage>
        <taxon>Bacteria</taxon>
        <taxon>Bacillati</taxon>
        <taxon>Actinomycetota</taxon>
        <taxon>Actinomycetes</taxon>
        <taxon>Kitasatosporales</taxon>
        <taxon>Streptomycetaceae</taxon>
        <taxon>Streptomyces</taxon>
    </lineage>
</organism>
<keyword evidence="3" id="KW-1185">Reference proteome</keyword>
<protein>
    <submittedName>
        <fullName evidence="2">Uncharacterized protein</fullName>
    </submittedName>
</protein>
<feature type="non-terminal residue" evidence="2">
    <location>
        <position position="1"/>
    </location>
</feature>
<evidence type="ECO:0000313" key="3">
    <source>
        <dbReference type="Proteomes" id="UP000477722"/>
    </source>
</evidence>
<accession>A0A6G4X8R5</accession>
<reference evidence="2 3" key="1">
    <citation type="submission" date="2020-02" db="EMBL/GenBank/DDBJ databases">
        <title>Whole-genome analyses of novel actinobacteria.</title>
        <authorList>
            <person name="Sahin N."/>
            <person name="Tatar D."/>
        </authorList>
    </citation>
    <scope>NUCLEOTIDE SEQUENCE [LARGE SCALE GENOMIC DNA]</scope>
    <source>
        <strain evidence="2 3">SB3404</strain>
    </source>
</reference>
<dbReference type="RefSeq" id="WP_206442719.1">
    <property type="nucleotide sequence ID" value="NZ_JAAKZZ010001005.1"/>
</dbReference>
<proteinExistence type="predicted"/>
<evidence type="ECO:0000256" key="1">
    <source>
        <dbReference type="SAM" id="MobiDB-lite"/>
    </source>
</evidence>
<sequence>APAPPQAVPGAAAPFPTAAPYPPAAPYAPAPPPASGHQPPADASPRMRQVASELDALDELLRKRGDQ</sequence>
<evidence type="ECO:0000313" key="2">
    <source>
        <dbReference type="EMBL" id="NGO73936.1"/>
    </source>
</evidence>
<feature type="region of interest" description="Disordered" evidence="1">
    <location>
        <begin position="1"/>
        <end position="48"/>
    </location>
</feature>
<dbReference type="EMBL" id="JAAKZZ010001005">
    <property type="protein sequence ID" value="NGO73936.1"/>
    <property type="molecule type" value="Genomic_DNA"/>
</dbReference>
<name>A0A6G4X8R5_9ACTN</name>
<comment type="caution">
    <text evidence="2">The sequence shown here is derived from an EMBL/GenBank/DDBJ whole genome shotgun (WGS) entry which is preliminary data.</text>
</comment>
<feature type="compositionally biased region" description="Pro residues" evidence="1">
    <location>
        <begin position="17"/>
        <end position="34"/>
    </location>
</feature>
<gene>
    <name evidence="2" type="ORF">G5C65_37595</name>
</gene>